<feature type="region of interest" description="Disordered" evidence="6">
    <location>
        <begin position="21"/>
        <end position="65"/>
    </location>
</feature>
<protein>
    <submittedName>
        <fullName evidence="8">LppP/LprE family lipoprotein</fullName>
    </submittedName>
</protein>
<keyword evidence="2 7" id="KW-0732">Signal</keyword>
<keyword evidence="1" id="KW-1003">Cell membrane</keyword>
<evidence type="ECO:0000313" key="8">
    <source>
        <dbReference type="EMBL" id="QVI22036.1"/>
    </source>
</evidence>
<dbReference type="Pfam" id="PF14041">
    <property type="entry name" value="Lipoprotein_21"/>
    <property type="match status" value="1"/>
</dbReference>
<proteinExistence type="predicted"/>
<sequence length="207" mass="20760">MKKLAGIVALAAALALTTACQDETTPRPGGTPTTAAPAAPGSAQPSDTQQPPGTTQAAGGGAPATAGNGKCVDLKSPVVTAALGKIGPSVSDAKFVAYSGTEAAVGSCPALLWVLADTEGGTASSPWHVLLFNHAGFLGTATKKWTSYTSVVGSTDRSVRVEYRWLAHSDASCCPTGGPVDVTLTLGADGHTVTPDRDFPSEVTNPK</sequence>
<keyword evidence="9" id="KW-1185">Reference proteome</keyword>
<dbReference type="PROSITE" id="PS51257">
    <property type="entry name" value="PROKAR_LIPOPROTEIN"/>
    <property type="match status" value="1"/>
</dbReference>
<evidence type="ECO:0000256" key="7">
    <source>
        <dbReference type="SAM" id="SignalP"/>
    </source>
</evidence>
<evidence type="ECO:0000256" key="5">
    <source>
        <dbReference type="ARBA" id="ARBA00023288"/>
    </source>
</evidence>
<feature type="signal peptide" evidence="7">
    <location>
        <begin position="1"/>
        <end position="21"/>
    </location>
</feature>
<feature type="chain" id="PRO_5046366312" evidence="7">
    <location>
        <begin position="22"/>
        <end position="207"/>
    </location>
</feature>
<dbReference type="Proteomes" id="UP000683310">
    <property type="component" value="Chromosome"/>
</dbReference>
<evidence type="ECO:0000313" key="9">
    <source>
        <dbReference type="Proteomes" id="UP000683310"/>
    </source>
</evidence>
<name>A0ABX8CRU6_9NOCA</name>
<dbReference type="RefSeq" id="WP_213558125.1">
    <property type="nucleotide sequence ID" value="NZ_JBHZDI010000032.1"/>
</dbReference>
<evidence type="ECO:0000256" key="2">
    <source>
        <dbReference type="ARBA" id="ARBA00022729"/>
    </source>
</evidence>
<dbReference type="InterPro" id="IPR025971">
    <property type="entry name" value="LppP/LprE"/>
</dbReference>
<organism evidence="8 9">
    <name type="scientific">Nocardia tengchongensis</name>
    <dbReference type="NCBI Taxonomy" id="2055889"/>
    <lineage>
        <taxon>Bacteria</taxon>
        <taxon>Bacillati</taxon>
        <taxon>Actinomycetota</taxon>
        <taxon>Actinomycetes</taxon>
        <taxon>Mycobacteriales</taxon>
        <taxon>Nocardiaceae</taxon>
        <taxon>Nocardia</taxon>
    </lineage>
</organism>
<keyword evidence="4" id="KW-0564">Palmitate</keyword>
<keyword evidence="5 8" id="KW-0449">Lipoprotein</keyword>
<evidence type="ECO:0000256" key="4">
    <source>
        <dbReference type="ARBA" id="ARBA00023139"/>
    </source>
</evidence>
<feature type="compositionally biased region" description="Low complexity" evidence="6">
    <location>
        <begin position="26"/>
        <end position="65"/>
    </location>
</feature>
<reference evidence="8 9" key="1">
    <citation type="submission" date="2021-04" db="EMBL/GenBank/DDBJ databases">
        <title>Nocardia tengchongensis.</title>
        <authorList>
            <person name="Zhuang k."/>
            <person name="Ran Y."/>
            <person name="Li W."/>
        </authorList>
    </citation>
    <scope>NUCLEOTIDE SEQUENCE [LARGE SCALE GENOMIC DNA]</scope>
    <source>
        <strain evidence="8 9">CFH S0057</strain>
    </source>
</reference>
<evidence type="ECO:0000256" key="6">
    <source>
        <dbReference type="SAM" id="MobiDB-lite"/>
    </source>
</evidence>
<evidence type="ECO:0000256" key="1">
    <source>
        <dbReference type="ARBA" id="ARBA00022475"/>
    </source>
</evidence>
<accession>A0ABX8CRU6</accession>
<evidence type="ECO:0000256" key="3">
    <source>
        <dbReference type="ARBA" id="ARBA00023136"/>
    </source>
</evidence>
<dbReference type="EMBL" id="CP074371">
    <property type="protein sequence ID" value="QVI22036.1"/>
    <property type="molecule type" value="Genomic_DNA"/>
</dbReference>
<keyword evidence="3" id="KW-0472">Membrane</keyword>
<gene>
    <name evidence="8" type="ORF">KHQ06_02445</name>
</gene>